<evidence type="ECO:0000256" key="1">
    <source>
        <dbReference type="ARBA" id="ARBA00010609"/>
    </source>
</evidence>
<evidence type="ECO:0000259" key="7">
    <source>
        <dbReference type="Pfam" id="PF00394"/>
    </source>
</evidence>
<dbReference type="PROSITE" id="PS00080">
    <property type="entry name" value="MULTICOPPER_OXIDASE2"/>
    <property type="match status" value="1"/>
</dbReference>
<gene>
    <name evidence="10" type="ORF">KP79_PYT01221</name>
</gene>
<dbReference type="InterPro" id="IPR002355">
    <property type="entry name" value="Cu_oxidase_Cu_BS"/>
</dbReference>
<dbReference type="Pfam" id="PF07731">
    <property type="entry name" value="Cu-oxidase_2"/>
    <property type="match status" value="1"/>
</dbReference>
<evidence type="ECO:0000259" key="8">
    <source>
        <dbReference type="Pfam" id="PF07731"/>
    </source>
</evidence>
<keyword evidence="5" id="KW-0812">Transmembrane</keyword>
<evidence type="ECO:0000256" key="6">
    <source>
        <dbReference type="SAM" id="SignalP"/>
    </source>
</evidence>
<keyword evidence="5" id="KW-0472">Membrane</keyword>
<feature type="domain" description="Plastocyanin-like" evidence="8">
    <location>
        <begin position="470"/>
        <end position="613"/>
    </location>
</feature>
<keyword evidence="11" id="KW-1185">Reference proteome</keyword>
<feature type="domain" description="Plastocyanin-like" evidence="7">
    <location>
        <begin position="243"/>
        <end position="363"/>
    </location>
</feature>
<dbReference type="Proteomes" id="UP000242188">
    <property type="component" value="Unassembled WGS sequence"/>
</dbReference>
<dbReference type="PANTHER" id="PTHR11709">
    <property type="entry name" value="MULTI-COPPER OXIDASE"/>
    <property type="match status" value="1"/>
</dbReference>
<organism evidence="10 11">
    <name type="scientific">Mizuhopecten yessoensis</name>
    <name type="common">Japanese scallop</name>
    <name type="synonym">Patinopecten yessoensis</name>
    <dbReference type="NCBI Taxonomy" id="6573"/>
    <lineage>
        <taxon>Eukaryota</taxon>
        <taxon>Metazoa</taxon>
        <taxon>Spiralia</taxon>
        <taxon>Lophotrochozoa</taxon>
        <taxon>Mollusca</taxon>
        <taxon>Bivalvia</taxon>
        <taxon>Autobranchia</taxon>
        <taxon>Pteriomorphia</taxon>
        <taxon>Pectinida</taxon>
        <taxon>Pectinoidea</taxon>
        <taxon>Pectinidae</taxon>
        <taxon>Mizuhopecten</taxon>
    </lineage>
</organism>
<proteinExistence type="inferred from homology"/>
<evidence type="ECO:0000259" key="9">
    <source>
        <dbReference type="Pfam" id="PF07732"/>
    </source>
</evidence>
<dbReference type="InterPro" id="IPR008972">
    <property type="entry name" value="Cupredoxin"/>
</dbReference>
<evidence type="ECO:0000256" key="5">
    <source>
        <dbReference type="SAM" id="Phobius"/>
    </source>
</evidence>
<protein>
    <submittedName>
        <fullName evidence="10">Laccase-2</fullName>
    </submittedName>
</protein>
<dbReference type="EMBL" id="NEDP02003640">
    <property type="protein sequence ID" value="OWF48227.1"/>
    <property type="molecule type" value="Genomic_DNA"/>
</dbReference>
<dbReference type="CDD" id="cd13905">
    <property type="entry name" value="CuRO_3_tcLLC2_insect_like"/>
    <property type="match status" value="1"/>
</dbReference>
<evidence type="ECO:0000256" key="4">
    <source>
        <dbReference type="ARBA" id="ARBA00023008"/>
    </source>
</evidence>
<evidence type="ECO:0000256" key="3">
    <source>
        <dbReference type="ARBA" id="ARBA00023002"/>
    </source>
</evidence>
<dbReference type="PANTHER" id="PTHR11709:SF394">
    <property type="entry name" value="FI03373P-RELATED"/>
    <property type="match status" value="1"/>
</dbReference>
<dbReference type="InterPro" id="IPR001117">
    <property type="entry name" value="Cu-oxidase_2nd"/>
</dbReference>
<dbReference type="InterPro" id="IPR045087">
    <property type="entry name" value="Cu-oxidase_fam"/>
</dbReference>
<keyword evidence="6" id="KW-0732">Signal</keyword>
<dbReference type="AlphaFoldDB" id="A0A210QHL2"/>
<dbReference type="Gene3D" id="2.60.40.420">
    <property type="entry name" value="Cupredoxins - blue copper proteins"/>
    <property type="match status" value="3"/>
</dbReference>
<dbReference type="FunFam" id="2.60.40.420:FF:000045">
    <property type="entry name" value="Laccase 2"/>
    <property type="match status" value="1"/>
</dbReference>
<feature type="transmembrane region" description="Helical" evidence="5">
    <location>
        <begin position="676"/>
        <end position="696"/>
    </location>
</feature>
<comment type="similarity">
    <text evidence="1">Belongs to the multicopper oxidase family.</text>
</comment>
<dbReference type="CDD" id="cd13858">
    <property type="entry name" value="CuRO_1_tcLCC2_insect_like"/>
    <property type="match status" value="1"/>
</dbReference>
<dbReference type="Pfam" id="PF07732">
    <property type="entry name" value="Cu-oxidase_3"/>
    <property type="match status" value="1"/>
</dbReference>
<evidence type="ECO:0000256" key="2">
    <source>
        <dbReference type="ARBA" id="ARBA00022723"/>
    </source>
</evidence>
<dbReference type="GO" id="GO:0006826">
    <property type="term" value="P:iron ion transport"/>
    <property type="evidence" value="ECO:0007669"/>
    <property type="project" value="TreeGrafter"/>
</dbReference>
<keyword evidence="3" id="KW-0560">Oxidoreductase</keyword>
<dbReference type="GO" id="GO:0016491">
    <property type="term" value="F:oxidoreductase activity"/>
    <property type="evidence" value="ECO:0007669"/>
    <property type="project" value="UniProtKB-KW"/>
</dbReference>
<comment type="caution">
    <text evidence="10">The sequence shown here is derived from an EMBL/GenBank/DDBJ whole genome shotgun (WGS) entry which is preliminary data.</text>
</comment>
<keyword evidence="5" id="KW-1133">Transmembrane helix</keyword>
<dbReference type="GO" id="GO:0005886">
    <property type="term" value="C:plasma membrane"/>
    <property type="evidence" value="ECO:0007669"/>
    <property type="project" value="TreeGrafter"/>
</dbReference>
<dbReference type="OrthoDB" id="2121828at2759"/>
<dbReference type="InterPro" id="IPR011706">
    <property type="entry name" value="Cu-oxidase_C"/>
</dbReference>
<accession>A0A210QHL2</accession>
<dbReference type="Pfam" id="PF00394">
    <property type="entry name" value="Cu-oxidase"/>
    <property type="match status" value="1"/>
</dbReference>
<dbReference type="CDD" id="cd13884">
    <property type="entry name" value="CuRO_2_tcLCC_insect_like"/>
    <property type="match status" value="1"/>
</dbReference>
<keyword evidence="2" id="KW-0479">Metal-binding</keyword>
<sequence>MVLGPFALIVLLLVMGPSFGYECDKSATVCRTSLVIEDRITMMHKVHRKVYPHMGKLYRFDVDYPDNATEIPLEGVITGDGYEVGRLVVVANNSMPGPPIIVYVGQRLIIDVTNKLPSDTVTLHWHGLPQHKTPWMDGVPFITQCPILSGQTFTYDFIAEPKGTFWYHAHTGSMRSNGLNGAFVIKEPSSTISEHIMVVQGFNHNRSSDLDFKKMQMGHFEKRQQMPTTESVDGGFFSRFFLTSALINGKGRYYPNLTKDDHNFAPLTMYNVQFGNTYRFRVVNAGALYPMRIAIDNHSLTLTASDGFDFKPVVAESFIINPGERYDFFIVAEQPIANYWVRAETIEYPNPHKAKAILRYSGAGDEEPTSSRKICTPTDRCLVVNCPFTNFPAGTFTDCMLFAQLRSLFDNDPAPVPTGNEALVEHFLNFAFPGIDNFPSSVNGRQFKFPKVSALTQPFEIDTSCDDQDCGSEKLCQCSHSLTLHHNDVVQFVILNMGVGTGWSHPIHLHGYSFYVLKMGYATYNETSAKFIAPNPDIDCRGHFCNDATWSDPSWLGDNVPGLELSYPTRKDTLIIPSGGYAVIRVKADNPGVWLMHCHIELHANDGMMMYINNSYEMHPPPPDGFPICHNFPSEYRARKHATNDRDMTTSSPVTKIVTQIEEVEVVADDGDGMKAFWIGIAVMSVVCLLLFAYILHLCKMVKVLEEWKKSAVETKGVDNPSFSKL</sequence>
<dbReference type="SUPFAM" id="SSF49503">
    <property type="entry name" value="Cupredoxins"/>
    <property type="match status" value="3"/>
</dbReference>
<name>A0A210QHL2_MIZYE</name>
<evidence type="ECO:0000313" key="10">
    <source>
        <dbReference type="EMBL" id="OWF48227.1"/>
    </source>
</evidence>
<feature type="signal peptide" evidence="6">
    <location>
        <begin position="1"/>
        <end position="20"/>
    </location>
</feature>
<reference evidence="10 11" key="1">
    <citation type="journal article" date="2017" name="Nat. Ecol. Evol.">
        <title>Scallop genome provides insights into evolution of bilaterian karyotype and development.</title>
        <authorList>
            <person name="Wang S."/>
            <person name="Zhang J."/>
            <person name="Jiao W."/>
            <person name="Li J."/>
            <person name="Xun X."/>
            <person name="Sun Y."/>
            <person name="Guo X."/>
            <person name="Huan P."/>
            <person name="Dong B."/>
            <person name="Zhang L."/>
            <person name="Hu X."/>
            <person name="Sun X."/>
            <person name="Wang J."/>
            <person name="Zhao C."/>
            <person name="Wang Y."/>
            <person name="Wang D."/>
            <person name="Huang X."/>
            <person name="Wang R."/>
            <person name="Lv J."/>
            <person name="Li Y."/>
            <person name="Zhang Z."/>
            <person name="Liu B."/>
            <person name="Lu W."/>
            <person name="Hui Y."/>
            <person name="Liang J."/>
            <person name="Zhou Z."/>
            <person name="Hou R."/>
            <person name="Li X."/>
            <person name="Liu Y."/>
            <person name="Li H."/>
            <person name="Ning X."/>
            <person name="Lin Y."/>
            <person name="Zhao L."/>
            <person name="Xing Q."/>
            <person name="Dou J."/>
            <person name="Li Y."/>
            <person name="Mao J."/>
            <person name="Guo H."/>
            <person name="Dou H."/>
            <person name="Li T."/>
            <person name="Mu C."/>
            <person name="Jiang W."/>
            <person name="Fu Q."/>
            <person name="Fu X."/>
            <person name="Miao Y."/>
            <person name="Liu J."/>
            <person name="Yu Q."/>
            <person name="Li R."/>
            <person name="Liao H."/>
            <person name="Li X."/>
            <person name="Kong Y."/>
            <person name="Jiang Z."/>
            <person name="Chourrout D."/>
            <person name="Li R."/>
            <person name="Bao Z."/>
        </authorList>
    </citation>
    <scope>NUCLEOTIDE SEQUENCE [LARGE SCALE GENOMIC DNA]</scope>
    <source>
        <strain evidence="10 11">PY_sf001</strain>
    </source>
</reference>
<dbReference type="InterPro" id="IPR011707">
    <property type="entry name" value="Cu-oxidase-like_N"/>
</dbReference>
<dbReference type="GO" id="GO:0005507">
    <property type="term" value="F:copper ion binding"/>
    <property type="evidence" value="ECO:0007669"/>
    <property type="project" value="InterPro"/>
</dbReference>
<feature type="domain" description="Plastocyanin-like" evidence="9">
    <location>
        <begin position="86"/>
        <end position="189"/>
    </location>
</feature>
<evidence type="ECO:0000313" key="11">
    <source>
        <dbReference type="Proteomes" id="UP000242188"/>
    </source>
</evidence>
<feature type="chain" id="PRO_5012058123" evidence="6">
    <location>
        <begin position="21"/>
        <end position="726"/>
    </location>
</feature>
<keyword evidence="4" id="KW-0186">Copper</keyword>